<comment type="subcellular location">
    <subcellularLocation>
        <location evidence="1">Cell membrane</location>
        <topology evidence="1">Multi-pass membrane protein</topology>
    </subcellularLocation>
</comment>
<protein>
    <recommendedName>
        <fullName evidence="10">Fluoride-specific ion channel</fullName>
    </recommendedName>
</protein>
<proteinExistence type="inferred from homology"/>
<keyword evidence="6" id="KW-0407">Ion channel</keyword>
<evidence type="ECO:0000256" key="10">
    <source>
        <dbReference type="RuleBase" id="RU004340"/>
    </source>
</evidence>
<dbReference type="EMBL" id="RKRK01000002">
    <property type="protein sequence ID" value="RPF57661.1"/>
    <property type="molecule type" value="Genomic_DNA"/>
</dbReference>
<dbReference type="RefSeq" id="WP_123807253.1">
    <property type="nucleotide sequence ID" value="NZ_RKRK01000002.1"/>
</dbReference>
<evidence type="ECO:0000256" key="1">
    <source>
        <dbReference type="ARBA" id="ARBA00004651"/>
    </source>
</evidence>
<dbReference type="Pfam" id="PF02537">
    <property type="entry name" value="CRCB"/>
    <property type="match status" value="1"/>
</dbReference>
<reference evidence="11 12" key="1">
    <citation type="submission" date="2018-11" db="EMBL/GenBank/DDBJ databases">
        <title>Genomic Encyclopedia of Type Strains, Phase IV (KMG-IV): sequencing the most valuable type-strain genomes for metagenomic binning, comparative biology and taxonomic classification.</title>
        <authorList>
            <person name="Goeker M."/>
        </authorList>
    </citation>
    <scope>NUCLEOTIDE SEQUENCE [LARGE SCALE GENOMIC DNA]</scope>
    <source>
        <strain evidence="11 12">DSM 29158</strain>
    </source>
</reference>
<dbReference type="PANTHER" id="PTHR28259">
    <property type="entry name" value="FLUORIDE EXPORT PROTEIN 1-RELATED"/>
    <property type="match status" value="1"/>
</dbReference>
<dbReference type="InterPro" id="IPR003691">
    <property type="entry name" value="FluC"/>
</dbReference>
<evidence type="ECO:0000256" key="9">
    <source>
        <dbReference type="ARBA" id="ARBA00049940"/>
    </source>
</evidence>
<evidence type="ECO:0000313" key="11">
    <source>
        <dbReference type="EMBL" id="RPF57661.1"/>
    </source>
</evidence>
<sequence>MIILSIICAALGAVCRVYITDLLNAKISHSTITPTTFVNIIGSIMIVMFIPLMNINEFIHLLIPGFFGGFTTFATMTKEYYELITSKQYKSFILLFITYIILLLLTLSLYLFIQ</sequence>
<keyword evidence="3 10" id="KW-0812">Transmembrane</keyword>
<gene>
    <name evidence="11" type="ORF">EDD62_0290</name>
</gene>
<keyword evidence="4 10" id="KW-1133">Transmembrane helix</keyword>
<organism evidence="11 12">
    <name type="scientific">Abyssicoccus albus</name>
    <dbReference type="NCBI Taxonomy" id="1817405"/>
    <lineage>
        <taxon>Bacteria</taxon>
        <taxon>Bacillati</taxon>
        <taxon>Bacillota</taxon>
        <taxon>Bacilli</taxon>
        <taxon>Bacillales</taxon>
        <taxon>Abyssicoccaceae</taxon>
    </lineage>
</organism>
<keyword evidence="6" id="KW-0813">Transport</keyword>
<name>A0A3N5CIZ6_9BACL</name>
<dbReference type="GO" id="GO:0005886">
    <property type="term" value="C:plasma membrane"/>
    <property type="evidence" value="ECO:0007669"/>
    <property type="project" value="UniProtKB-SubCell"/>
</dbReference>
<comment type="catalytic activity">
    <reaction evidence="8">
        <text>fluoride(in) = fluoride(out)</text>
        <dbReference type="Rhea" id="RHEA:76159"/>
        <dbReference type="ChEBI" id="CHEBI:17051"/>
    </reaction>
    <physiologicalReaction direction="left-to-right" evidence="8">
        <dbReference type="Rhea" id="RHEA:76160"/>
    </physiologicalReaction>
</comment>
<evidence type="ECO:0000256" key="6">
    <source>
        <dbReference type="ARBA" id="ARBA00023303"/>
    </source>
</evidence>
<keyword evidence="6" id="KW-0406">Ion transport</keyword>
<accession>A0A3N5CIZ6</accession>
<feature type="transmembrane region" description="Helical" evidence="10">
    <location>
        <begin position="89"/>
        <end position="113"/>
    </location>
</feature>
<comment type="similarity">
    <text evidence="7 10">Belongs to the fluoride channel Fluc/FEX (TC 1.A.43) family.</text>
</comment>
<feature type="transmembrane region" description="Helical" evidence="10">
    <location>
        <begin position="58"/>
        <end position="77"/>
    </location>
</feature>
<keyword evidence="5 10" id="KW-0472">Membrane</keyword>
<evidence type="ECO:0000256" key="3">
    <source>
        <dbReference type="ARBA" id="ARBA00022692"/>
    </source>
</evidence>
<keyword evidence="12" id="KW-1185">Reference proteome</keyword>
<comment type="caution">
    <text evidence="11">The sequence shown here is derived from an EMBL/GenBank/DDBJ whole genome shotgun (WGS) entry which is preliminary data.</text>
</comment>
<comment type="function">
    <text evidence="9">Fluoride-specific ion channel. Important for reducing fluoride concentration in the cell, thus reducing its toxicity.</text>
</comment>
<dbReference type="GO" id="GO:1903425">
    <property type="term" value="F:fluoride transmembrane transporter activity"/>
    <property type="evidence" value="ECO:0007669"/>
    <property type="project" value="TreeGrafter"/>
</dbReference>
<dbReference type="AlphaFoldDB" id="A0A3N5CIZ6"/>
<evidence type="ECO:0000256" key="8">
    <source>
        <dbReference type="ARBA" id="ARBA00035585"/>
    </source>
</evidence>
<evidence type="ECO:0000256" key="7">
    <source>
        <dbReference type="ARBA" id="ARBA00035120"/>
    </source>
</evidence>
<evidence type="ECO:0000256" key="4">
    <source>
        <dbReference type="ARBA" id="ARBA00022989"/>
    </source>
</evidence>
<keyword evidence="2 10" id="KW-1003">Cell membrane</keyword>
<evidence type="ECO:0000256" key="2">
    <source>
        <dbReference type="ARBA" id="ARBA00022475"/>
    </source>
</evidence>
<evidence type="ECO:0000313" key="12">
    <source>
        <dbReference type="Proteomes" id="UP000277108"/>
    </source>
</evidence>
<dbReference type="PANTHER" id="PTHR28259:SF1">
    <property type="entry name" value="FLUORIDE EXPORT PROTEIN 1-RELATED"/>
    <property type="match status" value="1"/>
</dbReference>
<feature type="transmembrane region" description="Helical" evidence="10">
    <location>
        <begin position="31"/>
        <end position="51"/>
    </location>
</feature>
<evidence type="ECO:0000256" key="5">
    <source>
        <dbReference type="ARBA" id="ARBA00023136"/>
    </source>
</evidence>
<dbReference type="Proteomes" id="UP000277108">
    <property type="component" value="Unassembled WGS sequence"/>
</dbReference>